<dbReference type="AlphaFoldDB" id="A0A4U0SBJ6"/>
<evidence type="ECO:0000313" key="1">
    <source>
        <dbReference type="EMBL" id="TKA04801.1"/>
    </source>
</evidence>
<comment type="caution">
    <text evidence="1">The sequence shown here is derived from an EMBL/GenBank/DDBJ whole genome shotgun (WGS) entry which is preliminary data.</text>
</comment>
<dbReference type="SUPFAM" id="SSF56801">
    <property type="entry name" value="Acetyl-CoA synthetase-like"/>
    <property type="match status" value="1"/>
</dbReference>
<dbReference type="EMBL" id="SUMC01000047">
    <property type="protein sequence ID" value="TKA04801.1"/>
    <property type="molecule type" value="Genomic_DNA"/>
</dbReference>
<gene>
    <name evidence="1" type="ORF">FCI23_34435</name>
</gene>
<sequence length="370" mass="41026">MNRKVYEMGTSVLDLPYDVPPDPDEFIRAAMEWHFSPETGSRFWLERAGSLEFDPRKDVKSHEDLALFPNLINELRDIRIEDLIPRGYGAHPDVIGVYESGGTTGAPKRVVVLRDWWDRTGAWMSAHADAHGLPRNVNWLGITPSGPHFIGEIVAKQAIDRGGIKFSIDMDPRWVKKLIAAGKAGEAEAYAEHLLEQAVFPLRTQDIGIILTTPPMLERIARRDDLVELINEKVQGIMWGGAHMDGDTRYLYRTEVFPGARLYGFYGSTMVLGGAAERLGLSDDDPCVFDAFSPFITFSVIDPQTGRKVGYGERGQVVMNHVSKNMLMPNNLERDLATRVAAPAGTVGDSVADVTPVALFDNEAVIEGVY</sequence>
<dbReference type="Proteomes" id="UP000305778">
    <property type="component" value="Unassembled WGS sequence"/>
</dbReference>
<accession>A0A4U0SBJ6</accession>
<dbReference type="GO" id="GO:0016874">
    <property type="term" value="F:ligase activity"/>
    <property type="evidence" value="ECO:0007669"/>
    <property type="project" value="UniProtKB-KW"/>
</dbReference>
<evidence type="ECO:0000313" key="2">
    <source>
        <dbReference type="Proteomes" id="UP000305778"/>
    </source>
</evidence>
<dbReference type="Gene3D" id="3.40.50.12780">
    <property type="entry name" value="N-terminal domain of ligase-like"/>
    <property type="match status" value="1"/>
</dbReference>
<dbReference type="OrthoDB" id="179194at2"/>
<organism evidence="1 2">
    <name type="scientific">Actinacidiphila oryziradicis</name>
    <dbReference type="NCBI Taxonomy" id="2571141"/>
    <lineage>
        <taxon>Bacteria</taxon>
        <taxon>Bacillati</taxon>
        <taxon>Actinomycetota</taxon>
        <taxon>Actinomycetes</taxon>
        <taxon>Kitasatosporales</taxon>
        <taxon>Streptomycetaceae</taxon>
        <taxon>Actinacidiphila</taxon>
    </lineage>
</organism>
<proteinExistence type="predicted"/>
<protein>
    <submittedName>
        <fullName evidence="1">Phenylacetate--CoA ligase</fullName>
    </submittedName>
</protein>
<dbReference type="InterPro" id="IPR042099">
    <property type="entry name" value="ANL_N_sf"/>
</dbReference>
<keyword evidence="1" id="KW-0436">Ligase</keyword>
<reference evidence="1 2" key="1">
    <citation type="submission" date="2019-04" db="EMBL/GenBank/DDBJ databases">
        <title>Streptomyces oryziradicis sp. nov., a novel actinomycete isolated from rhizosphere soil of rice (Oryza sativa L.).</title>
        <authorList>
            <person name="Li C."/>
        </authorList>
    </citation>
    <scope>NUCLEOTIDE SEQUENCE [LARGE SCALE GENOMIC DNA]</scope>
    <source>
        <strain evidence="1 2">NEAU-C40</strain>
    </source>
</reference>
<name>A0A4U0SBJ6_9ACTN</name>
<keyword evidence="2" id="KW-1185">Reference proteome</keyword>